<dbReference type="Proteomes" id="UP001239085">
    <property type="component" value="Unassembled WGS sequence"/>
</dbReference>
<protein>
    <submittedName>
        <fullName evidence="8">Methionine-rich copper-binding protein CopC</fullName>
    </submittedName>
</protein>
<keyword evidence="3" id="KW-0732">Signal</keyword>
<dbReference type="InterPro" id="IPR032694">
    <property type="entry name" value="CopC/D"/>
</dbReference>
<feature type="domain" description="CopC" evidence="7">
    <location>
        <begin position="50"/>
        <end position="145"/>
    </location>
</feature>
<sequence>MSQPPHIDVSYAETVRTLTVRRSPAPIALAATLLLAFLMLFAWPQPAAAHDSLVDSDPAADSTVETLPTELTLTFSAALIGGDGSTEVVVTDAEGNDVADGEPTLDGAMVVQPLVSEAPAGDYHVIWKVVSSDGHPTSGEFGFSVSTGTAGEAPPAAEETTAPTEAATTEPTAPNVAEDPDMASGFSISIPWLIGAAVVLIIAAFIVFMVVRSRRGSASHADSDDPAER</sequence>
<keyword evidence="6" id="KW-0812">Transmembrane</keyword>
<dbReference type="InterPro" id="IPR014756">
    <property type="entry name" value="Ig_E-set"/>
</dbReference>
<keyword evidence="6" id="KW-1133">Transmembrane helix</keyword>
<keyword evidence="4" id="KW-0186">Copper</keyword>
<organism evidence="8 9">
    <name type="scientific">Microbacterium murale</name>
    <dbReference type="NCBI Taxonomy" id="1081040"/>
    <lineage>
        <taxon>Bacteria</taxon>
        <taxon>Bacillati</taxon>
        <taxon>Actinomycetota</taxon>
        <taxon>Actinomycetes</taxon>
        <taxon>Micrococcales</taxon>
        <taxon>Microbacteriaceae</taxon>
        <taxon>Microbacterium</taxon>
    </lineage>
</organism>
<dbReference type="PANTHER" id="PTHR34820:SF4">
    <property type="entry name" value="INNER MEMBRANE PROTEIN YEBZ"/>
    <property type="match status" value="1"/>
</dbReference>
<evidence type="ECO:0000313" key="9">
    <source>
        <dbReference type="Proteomes" id="UP001239085"/>
    </source>
</evidence>
<evidence type="ECO:0000256" key="3">
    <source>
        <dbReference type="ARBA" id="ARBA00022729"/>
    </source>
</evidence>
<evidence type="ECO:0000313" key="8">
    <source>
        <dbReference type="EMBL" id="MDQ0641979.1"/>
    </source>
</evidence>
<keyword evidence="9" id="KW-1185">Reference proteome</keyword>
<reference evidence="8 9" key="1">
    <citation type="submission" date="2023-07" db="EMBL/GenBank/DDBJ databases">
        <title>Comparative genomics of wheat-associated soil bacteria to identify genetic determinants of phenazine resistance.</title>
        <authorList>
            <person name="Mouncey N."/>
        </authorList>
    </citation>
    <scope>NUCLEOTIDE SEQUENCE [LARGE SCALE GENOMIC DNA]</scope>
    <source>
        <strain evidence="8 9">W2I7</strain>
    </source>
</reference>
<evidence type="ECO:0000256" key="4">
    <source>
        <dbReference type="ARBA" id="ARBA00023008"/>
    </source>
</evidence>
<evidence type="ECO:0000256" key="5">
    <source>
        <dbReference type="SAM" id="MobiDB-lite"/>
    </source>
</evidence>
<comment type="caution">
    <text evidence="8">The sequence shown here is derived from an EMBL/GenBank/DDBJ whole genome shotgun (WGS) entry which is preliminary data.</text>
</comment>
<dbReference type="EMBL" id="JAUSXK010000001">
    <property type="protein sequence ID" value="MDQ0641979.1"/>
    <property type="molecule type" value="Genomic_DNA"/>
</dbReference>
<evidence type="ECO:0000256" key="6">
    <source>
        <dbReference type="SAM" id="Phobius"/>
    </source>
</evidence>
<proteinExistence type="predicted"/>
<dbReference type="SUPFAM" id="SSF81296">
    <property type="entry name" value="E set domains"/>
    <property type="match status" value="1"/>
</dbReference>
<dbReference type="Pfam" id="PF04234">
    <property type="entry name" value="CopC"/>
    <property type="match status" value="1"/>
</dbReference>
<comment type="subcellular location">
    <subcellularLocation>
        <location evidence="1">Cell envelope</location>
    </subcellularLocation>
</comment>
<evidence type="ECO:0000259" key="7">
    <source>
        <dbReference type="Pfam" id="PF04234"/>
    </source>
</evidence>
<keyword evidence="2" id="KW-0479">Metal-binding</keyword>
<evidence type="ECO:0000256" key="1">
    <source>
        <dbReference type="ARBA" id="ARBA00004196"/>
    </source>
</evidence>
<gene>
    <name evidence="8" type="ORF">QFZ46_000139</name>
</gene>
<feature type="compositionally biased region" description="Low complexity" evidence="5">
    <location>
        <begin position="147"/>
        <end position="174"/>
    </location>
</feature>
<keyword evidence="6" id="KW-0472">Membrane</keyword>
<dbReference type="InterPro" id="IPR014755">
    <property type="entry name" value="Cu-Rt/internalin_Ig-like"/>
</dbReference>
<dbReference type="PANTHER" id="PTHR34820">
    <property type="entry name" value="INNER MEMBRANE PROTEIN YEBZ"/>
    <property type="match status" value="1"/>
</dbReference>
<dbReference type="InterPro" id="IPR007348">
    <property type="entry name" value="CopC_dom"/>
</dbReference>
<name>A0ABU0P5K5_9MICO</name>
<accession>A0ABU0P5K5</accession>
<dbReference type="Gene3D" id="2.60.40.1220">
    <property type="match status" value="1"/>
</dbReference>
<feature type="transmembrane region" description="Helical" evidence="6">
    <location>
        <begin position="25"/>
        <end position="43"/>
    </location>
</feature>
<feature type="transmembrane region" description="Helical" evidence="6">
    <location>
        <begin position="190"/>
        <end position="211"/>
    </location>
</feature>
<evidence type="ECO:0000256" key="2">
    <source>
        <dbReference type="ARBA" id="ARBA00022723"/>
    </source>
</evidence>
<feature type="region of interest" description="Disordered" evidence="5">
    <location>
        <begin position="146"/>
        <end position="179"/>
    </location>
</feature>